<dbReference type="AlphaFoldDB" id="A0A450RT57"/>
<dbReference type="EMBL" id="CAADEW010000001">
    <property type="protein sequence ID" value="VFJ42292.1"/>
    <property type="molecule type" value="Genomic_DNA"/>
</dbReference>
<protein>
    <submittedName>
        <fullName evidence="1">Uncharacterized protein</fullName>
    </submittedName>
</protein>
<accession>A0A450RT57</accession>
<gene>
    <name evidence="1" type="ORF">BECKFW1821A_GA0114235_100150</name>
</gene>
<sequence>MAQLTRGQFFTRHRSIPGRPGITPVITESYSASFTSDVILAEYSSAIVRPRGRFISRVKDLAGVCHDSEAEGNCVTVRWGGEQPEANWQSVG</sequence>
<reference evidence="1" key="1">
    <citation type="submission" date="2019-02" db="EMBL/GenBank/DDBJ databases">
        <authorList>
            <person name="Gruber-Vodicka R. H."/>
            <person name="Seah K. B. B."/>
        </authorList>
    </citation>
    <scope>NUCLEOTIDE SEQUENCE</scope>
    <source>
        <strain evidence="1">BECK_BZ15</strain>
    </source>
</reference>
<proteinExistence type="predicted"/>
<evidence type="ECO:0000313" key="1">
    <source>
        <dbReference type="EMBL" id="VFJ42292.1"/>
    </source>
</evidence>
<organism evidence="1">
    <name type="scientific">Candidatus Kentrum sp. FW</name>
    <dbReference type="NCBI Taxonomy" id="2126338"/>
    <lineage>
        <taxon>Bacteria</taxon>
        <taxon>Pseudomonadati</taxon>
        <taxon>Pseudomonadota</taxon>
        <taxon>Gammaproteobacteria</taxon>
        <taxon>Candidatus Kentrum</taxon>
    </lineage>
</organism>
<name>A0A450RT57_9GAMM</name>